<reference evidence="3" key="1">
    <citation type="submission" date="2017-09" db="EMBL/GenBank/DDBJ databases">
        <authorList>
            <person name="Varghese N."/>
            <person name="Submissions S."/>
        </authorList>
    </citation>
    <scope>NUCLEOTIDE SEQUENCE [LARGE SCALE GENOMIC DNA]</scope>
    <source>
        <strain evidence="3">DSM 15103</strain>
    </source>
</reference>
<evidence type="ECO:0000256" key="1">
    <source>
        <dbReference type="ARBA" id="ARBA00022946"/>
    </source>
</evidence>
<dbReference type="OrthoDB" id="9796287at2"/>
<accession>A0A285NFX3</accession>
<protein>
    <submittedName>
        <fullName evidence="2">Uncharacterized protein</fullName>
    </submittedName>
</protein>
<sequence>MYWAELKRHKIKVYGKESSLFLHNLLTNDIKGLKPYQFNYNLRLTGNGEPLEDFFVYREEDFFIVDTEKDPEELLTEFKKLKLSLKVNFERLDYRHIFVFGEETVPPFSFVKKDNTYKAGNPLRFGVKGVDIFDKNLKTPKGKKLTEKDLEDVRIKNCIPKIGKELRKGFHPLEANILHAFSFEKGCYVGQEAIARVYFRGRTPRTLVSFKIEGDVQENEKIITDGKLIGTVTSVSPDKKHGLGYILRNFAEENKEFNTENGKIIILKECLFKF</sequence>
<dbReference type="InterPro" id="IPR045179">
    <property type="entry name" value="YgfZ/GcvT"/>
</dbReference>
<dbReference type="SUPFAM" id="SSF103025">
    <property type="entry name" value="Folate-binding domain"/>
    <property type="match status" value="1"/>
</dbReference>
<dbReference type="PANTHER" id="PTHR22602">
    <property type="entry name" value="TRANSFERASE CAF17, MITOCHONDRIAL-RELATED"/>
    <property type="match status" value="1"/>
</dbReference>
<dbReference type="Proteomes" id="UP000219036">
    <property type="component" value="Unassembled WGS sequence"/>
</dbReference>
<dbReference type="GO" id="GO:0016226">
    <property type="term" value="P:iron-sulfur cluster assembly"/>
    <property type="evidence" value="ECO:0007669"/>
    <property type="project" value="TreeGrafter"/>
</dbReference>
<dbReference type="PIRSF" id="PIRSF006487">
    <property type="entry name" value="GcvT"/>
    <property type="match status" value="1"/>
</dbReference>
<evidence type="ECO:0000313" key="3">
    <source>
        <dbReference type="Proteomes" id="UP000219036"/>
    </source>
</evidence>
<keyword evidence="1" id="KW-0809">Transit peptide</keyword>
<dbReference type="Gene3D" id="3.30.1360.120">
    <property type="entry name" value="Probable tRNA modification gtpase trme, domain 1"/>
    <property type="match status" value="2"/>
</dbReference>
<dbReference type="InterPro" id="IPR017703">
    <property type="entry name" value="YgfZ/GCV_T_CS"/>
</dbReference>
<keyword evidence="3" id="KW-1185">Reference proteome</keyword>
<evidence type="ECO:0000313" key="2">
    <source>
        <dbReference type="EMBL" id="SNZ06561.1"/>
    </source>
</evidence>
<dbReference type="RefSeq" id="WP_096999901.1">
    <property type="nucleotide sequence ID" value="NZ_OBEI01000002.1"/>
</dbReference>
<dbReference type="AlphaFoldDB" id="A0A285NFX3"/>
<organism evidence="2 3">
    <name type="scientific">Persephonella hydrogeniphila</name>
    <dbReference type="NCBI Taxonomy" id="198703"/>
    <lineage>
        <taxon>Bacteria</taxon>
        <taxon>Pseudomonadati</taxon>
        <taxon>Aquificota</taxon>
        <taxon>Aquificia</taxon>
        <taxon>Aquificales</taxon>
        <taxon>Hydrogenothermaceae</taxon>
        <taxon>Persephonella</taxon>
    </lineage>
</organism>
<gene>
    <name evidence="2" type="ORF">SAMN06265182_0719</name>
</gene>
<dbReference type="EMBL" id="OBEI01000002">
    <property type="protein sequence ID" value="SNZ06561.1"/>
    <property type="molecule type" value="Genomic_DNA"/>
</dbReference>
<dbReference type="InterPro" id="IPR027266">
    <property type="entry name" value="TrmE/GcvT-like"/>
</dbReference>
<proteinExistence type="predicted"/>
<name>A0A285NFX3_9AQUI</name>
<dbReference type="NCBIfam" id="TIGR03317">
    <property type="entry name" value="ygfZ_signature"/>
    <property type="match status" value="1"/>
</dbReference>
<dbReference type="PANTHER" id="PTHR22602:SF0">
    <property type="entry name" value="TRANSFERASE CAF17, MITOCHONDRIAL-RELATED"/>
    <property type="match status" value="1"/>
</dbReference>